<evidence type="ECO:0000256" key="1">
    <source>
        <dbReference type="SAM" id="Coils"/>
    </source>
</evidence>
<dbReference type="InterPro" id="IPR006020">
    <property type="entry name" value="PTB/PI_dom"/>
</dbReference>
<dbReference type="SUPFAM" id="SSF50729">
    <property type="entry name" value="PH domain-like"/>
    <property type="match status" value="1"/>
</dbReference>
<feature type="coiled-coil region" evidence="1">
    <location>
        <begin position="167"/>
        <end position="194"/>
    </location>
</feature>
<keyword evidence="5" id="KW-1185">Reference proteome</keyword>
<dbReference type="Proteomes" id="UP001152320">
    <property type="component" value="Chromosome 9"/>
</dbReference>
<gene>
    <name evidence="4" type="ORF">HOLleu_19374</name>
</gene>
<dbReference type="PANTHER" id="PTHR11232:SF77">
    <property type="entry name" value="GULP PTB DOMAIN CONTAINING ENGULFMENT ADAPTOR 1"/>
    <property type="match status" value="1"/>
</dbReference>
<evidence type="ECO:0000313" key="5">
    <source>
        <dbReference type="Proteomes" id="UP001152320"/>
    </source>
</evidence>
<dbReference type="PANTHER" id="PTHR11232">
    <property type="entry name" value="PHOSPHOTYROSINE INTERACTION DOMAIN-CONTAINING FAMILY MEMBER"/>
    <property type="match status" value="1"/>
</dbReference>
<dbReference type="InterPro" id="IPR051133">
    <property type="entry name" value="Adapter_Engulfment-Domain"/>
</dbReference>
<dbReference type="InterPro" id="IPR011993">
    <property type="entry name" value="PH-like_dom_sf"/>
</dbReference>
<evidence type="ECO:0000313" key="4">
    <source>
        <dbReference type="EMBL" id="KAJ8035634.1"/>
    </source>
</evidence>
<feature type="compositionally biased region" description="Polar residues" evidence="2">
    <location>
        <begin position="393"/>
        <end position="403"/>
    </location>
</feature>
<dbReference type="SMART" id="SM00462">
    <property type="entry name" value="PTB"/>
    <property type="match status" value="1"/>
</dbReference>
<organism evidence="4 5">
    <name type="scientific">Holothuria leucospilota</name>
    <name type="common">Black long sea cucumber</name>
    <name type="synonym">Mertensiothuria leucospilota</name>
    <dbReference type="NCBI Taxonomy" id="206669"/>
    <lineage>
        <taxon>Eukaryota</taxon>
        <taxon>Metazoa</taxon>
        <taxon>Echinodermata</taxon>
        <taxon>Eleutherozoa</taxon>
        <taxon>Echinozoa</taxon>
        <taxon>Holothuroidea</taxon>
        <taxon>Aspidochirotacea</taxon>
        <taxon>Aspidochirotida</taxon>
        <taxon>Holothuriidae</taxon>
        <taxon>Holothuria</taxon>
    </lineage>
</organism>
<protein>
    <submittedName>
        <fullName evidence="4">PTB domain-containing engulfment adapter protein 1</fullName>
    </submittedName>
</protein>
<keyword evidence="1" id="KW-0175">Coiled coil</keyword>
<proteinExistence type="predicted"/>
<feature type="compositionally biased region" description="Polar residues" evidence="2">
    <location>
        <begin position="327"/>
        <end position="373"/>
    </location>
</feature>
<accession>A0A9Q1BZX8</accession>
<dbReference type="EMBL" id="JAIZAY010000009">
    <property type="protein sequence ID" value="KAJ8035634.1"/>
    <property type="molecule type" value="Genomic_DNA"/>
</dbReference>
<dbReference type="AlphaFoldDB" id="A0A9Q1BZX8"/>
<dbReference type="Pfam" id="PF00640">
    <property type="entry name" value="PID"/>
    <property type="match status" value="1"/>
</dbReference>
<name>A0A9Q1BZX8_HOLLE</name>
<feature type="compositionally biased region" description="Low complexity" evidence="2">
    <location>
        <begin position="374"/>
        <end position="387"/>
    </location>
</feature>
<feature type="region of interest" description="Disordered" evidence="2">
    <location>
        <begin position="295"/>
        <end position="414"/>
    </location>
</feature>
<evidence type="ECO:0000259" key="3">
    <source>
        <dbReference type="PROSITE" id="PS01179"/>
    </source>
</evidence>
<feature type="domain" description="PID" evidence="3">
    <location>
        <begin position="24"/>
        <end position="160"/>
    </location>
</feature>
<dbReference type="Gene3D" id="2.30.29.30">
    <property type="entry name" value="Pleckstrin-homology domain (PH domain)/Phosphotyrosine-binding domain (PTB)"/>
    <property type="match status" value="1"/>
</dbReference>
<comment type="caution">
    <text evidence="4">The sequence shown here is derived from an EMBL/GenBank/DDBJ whole genome shotgun (WGS) entry which is preliminary data.</text>
</comment>
<reference evidence="4" key="1">
    <citation type="submission" date="2021-10" db="EMBL/GenBank/DDBJ databases">
        <title>Tropical sea cucumber genome reveals ecological adaptation and Cuvierian tubules defense mechanism.</title>
        <authorList>
            <person name="Chen T."/>
        </authorList>
    </citation>
    <scope>NUCLEOTIDE SEQUENCE</scope>
    <source>
        <strain evidence="4">Nanhai2018</strain>
        <tissue evidence="4">Muscle</tissue>
    </source>
</reference>
<evidence type="ECO:0000256" key="2">
    <source>
        <dbReference type="SAM" id="MobiDB-lite"/>
    </source>
</evidence>
<sequence length="414" mass="45458">MSKKNSTGKKTWLHQPSLLVEGHVVYQVKLLGNVTVESAKGADLVKEAIRKVKFNLQLQKARGEKPQKVELTISMTAIGIQEKQNKISLHSFPLQHISYCADDKSDKKICAFIARNDVSKTHECFVLESEKAQAEDITLTVGQAFDIAYQKYKENLNKDPSEAMKKLQKYQEKIKSLETENKNLRARVTELEEKLGIISTVDKVNEKNKERTESVSSNNSQPAVFQLESFGGTSSTDPVVDEEFFSNIFGPPLEGVVAVNGTANQSHDSIQPNSNGVAVDDTFESPQPQVKVEIVSDSVGTPVLAPPPRPARQKRRQPPPSLFEVTPANNNEVKSTSSISATVPSVVSSNPFQDNGDWTLTQPTQPAQSSQLIQAPQPFQPTQSSPFGDLLFDTQQPKASTGLSFDDLDPLAGL</sequence>
<dbReference type="OrthoDB" id="10057585at2759"/>
<dbReference type="PROSITE" id="PS01179">
    <property type="entry name" value="PID"/>
    <property type="match status" value="1"/>
</dbReference>